<feature type="domain" description="Hemerythrin-like" evidence="1">
    <location>
        <begin position="37"/>
        <end position="151"/>
    </location>
</feature>
<dbReference type="InterPro" id="IPR012312">
    <property type="entry name" value="Hemerythrin-like"/>
</dbReference>
<dbReference type="AlphaFoldDB" id="A0A9P5NQ41"/>
<dbReference type="InterPro" id="IPR053206">
    <property type="entry name" value="Dimeric_xanthone_biosynth"/>
</dbReference>
<gene>
    <name evidence="2" type="ORF">CPB84DRAFT_1678772</name>
</gene>
<evidence type="ECO:0000259" key="1">
    <source>
        <dbReference type="Pfam" id="PF01814"/>
    </source>
</evidence>
<dbReference type="Pfam" id="PF01814">
    <property type="entry name" value="Hemerythrin"/>
    <property type="match status" value="1"/>
</dbReference>
<name>A0A9P5NQ41_GYMJU</name>
<evidence type="ECO:0000313" key="3">
    <source>
        <dbReference type="Proteomes" id="UP000724874"/>
    </source>
</evidence>
<comment type="caution">
    <text evidence="2">The sequence shown here is derived from an EMBL/GenBank/DDBJ whole genome shotgun (WGS) entry which is preliminary data.</text>
</comment>
<sequence>MSSNTSSDRYPLIPLAINPLLQSIDDDPQNLFVVDMTLIHNAFIRGVNSIWRNAPLVKPADARSFAGYCLTLLEAIHGHHSGEEAFIFPFLATKLDMGHNLEQHEAFHGPIEEFKAYMESVQAEKETYDGERARGLVEAFGQLLVTHLHDEIPTISPERMKAFDDDKAGLKKMMEDLQEHIKTRPGKMTVFPFVMCHHNIKEAPNWPPAPTAIKWFARNIAPYFHYSYWKFSPFTPHGVPQTLYGTA</sequence>
<organism evidence="2 3">
    <name type="scientific">Gymnopilus junonius</name>
    <name type="common">Spectacular rustgill mushroom</name>
    <name type="synonym">Gymnopilus spectabilis subsp. junonius</name>
    <dbReference type="NCBI Taxonomy" id="109634"/>
    <lineage>
        <taxon>Eukaryota</taxon>
        <taxon>Fungi</taxon>
        <taxon>Dikarya</taxon>
        <taxon>Basidiomycota</taxon>
        <taxon>Agaricomycotina</taxon>
        <taxon>Agaricomycetes</taxon>
        <taxon>Agaricomycetidae</taxon>
        <taxon>Agaricales</taxon>
        <taxon>Agaricineae</taxon>
        <taxon>Hymenogastraceae</taxon>
        <taxon>Gymnopilus</taxon>
    </lineage>
</organism>
<dbReference type="PANTHER" id="PTHR38048:SF2">
    <property type="entry name" value="HEMERYTHRIN-LIKE DOMAIN-CONTAINING PROTEIN"/>
    <property type="match status" value="1"/>
</dbReference>
<dbReference type="PANTHER" id="PTHR38048">
    <property type="entry name" value="EXPRESSED PROTEIN"/>
    <property type="match status" value="1"/>
</dbReference>
<dbReference type="Proteomes" id="UP000724874">
    <property type="component" value="Unassembled WGS sequence"/>
</dbReference>
<evidence type="ECO:0000313" key="2">
    <source>
        <dbReference type="EMBL" id="KAF8902578.1"/>
    </source>
</evidence>
<reference evidence="2" key="1">
    <citation type="submission" date="2020-11" db="EMBL/GenBank/DDBJ databases">
        <authorList>
            <consortium name="DOE Joint Genome Institute"/>
            <person name="Ahrendt S."/>
            <person name="Riley R."/>
            <person name="Andreopoulos W."/>
            <person name="LaButti K."/>
            <person name="Pangilinan J."/>
            <person name="Ruiz-duenas F.J."/>
            <person name="Barrasa J.M."/>
            <person name="Sanchez-Garcia M."/>
            <person name="Camarero S."/>
            <person name="Miyauchi S."/>
            <person name="Serrano A."/>
            <person name="Linde D."/>
            <person name="Babiker R."/>
            <person name="Drula E."/>
            <person name="Ayuso-Fernandez I."/>
            <person name="Pacheco R."/>
            <person name="Padilla G."/>
            <person name="Ferreira P."/>
            <person name="Barriuso J."/>
            <person name="Kellner H."/>
            <person name="Castanera R."/>
            <person name="Alfaro M."/>
            <person name="Ramirez L."/>
            <person name="Pisabarro A.G."/>
            <person name="Kuo A."/>
            <person name="Tritt A."/>
            <person name="Lipzen A."/>
            <person name="He G."/>
            <person name="Yan M."/>
            <person name="Ng V."/>
            <person name="Cullen D."/>
            <person name="Martin F."/>
            <person name="Rosso M.-N."/>
            <person name="Henrissat B."/>
            <person name="Hibbett D."/>
            <person name="Martinez A.T."/>
            <person name="Grigoriev I.V."/>
        </authorList>
    </citation>
    <scope>NUCLEOTIDE SEQUENCE</scope>
    <source>
        <strain evidence="2">AH 44721</strain>
    </source>
</reference>
<dbReference type="CDD" id="cd12108">
    <property type="entry name" value="Hr-like"/>
    <property type="match status" value="1"/>
</dbReference>
<dbReference type="EMBL" id="JADNYJ010000035">
    <property type="protein sequence ID" value="KAF8902578.1"/>
    <property type="molecule type" value="Genomic_DNA"/>
</dbReference>
<proteinExistence type="predicted"/>
<dbReference type="Gene3D" id="1.20.120.520">
    <property type="entry name" value="nmb1532 protein domain like"/>
    <property type="match status" value="1"/>
</dbReference>
<protein>
    <recommendedName>
        <fullName evidence="1">Hemerythrin-like domain-containing protein</fullName>
    </recommendedName>
</protein>
<dbReference type="OrthoDB" id="58416at2759"/>
<keyword evidence="3" id="KW-1185">Reference proteome</keyword>
<accession>A0A9P5NQ41</accession>